<dbReference type="GO" id="GO:0046656">
    <property type="term" value="P:folic acid biosynthetic process"/>
    <property type="evidence" value="ECO:0007669"/>
    <property type="project" value="UniProtKB-KW"/>
</dbReference>
<dbReference type="PROSITE" id="PS50972">
    <property type="entry name" value="PTERIN_BINDING"/>
    <property type="match status" value="1"/>
</dbReference>
<sequence>MRPMVPLPLWPLGPERGLPLAGMTGLRFAHVLDQEGREIAAQGLDAATIERLSAPRPKLCGLSLDRPRLMGILNVTPDSFSDGGDHASRAEAVARARAMVEEGAEILDIGGESTRPGAQVVAVEKEMARVVPVVAALRAAGLTVPISIDTRNGATARAALAEGADMINDVSALTHDPGMAGVVAEAGVPICLMHAKGTPQEMQRAPRYDDVLAEVLEALTDRIEAAVAAGIARDRILVDPGIGFGKDLGHNLMLLRSLTAFHGFGLPLLIGVSRKRFIGTIGGAEAPKDRMPGSIAVALWASRQGAQVIRVHDIKETRQALDLQHALMREEP</sequence>
<evidence type="ECO:0000256" key="7">
    <source>
        <dbReference type="ARBA" id="ARBA00022679"/>
    </source>
</evidence>
<evidence type="ECO:0000313" key="14">
    <source>
        <dbReference type="EMBL" id="PSK87148.1"/>
    </source>
</evidence>
<proteinExistence type="inferred from homology"/>
<evidence type="ECO:0000256" key="3">
    <source>
        <dbReference type="ARBA" id="ARBA00004763"/>
    </source>
</evidence>
<evidence type="ECO:0000259" key="13">
    <source>
        <dbReference type="PROSITE" id="PS50972"/>
    </source>
</evidence>
<name>A0A1X6YCL9_9RHOB</name>
<dbReference type="InterPro" id="IPR000489">
    <property type="entry name" value="Pterin-binding_dom"/>
</dbReference>
<accession>A0A1X6YCL9</accession>
<dbReference type="GO" id="GO:0046654">
    <property type="term" value="P:tetrahydrofolate biosynthetic process"/>
    <property type="evidence" value="ECO:0007669"/>
    <property type="project" value="UniProtKB-UniPathway"/>
</dbReference>
<dbReference type="EMBL" id="FWFY01000001">
    <property type="protein sequence ID" value="SLN15489.1"/>
    <property type="molecule type" value="Genomic_DNA"/>
</dbReference>
<dbReference type="Proteomes" id="UP000240624">
    <property type="component" value="Unassembled WGS sequence"/>
</dbReference>
<dbReference type="GO" id="GO:0005829">
    <property type="term" value="C:cytosol"/>
    <property type="evidence" value="ECO:0007669"/>
    <property type="project" value="TreeGrafter"/>
</dbReference>
<keyword evidence="17" id="KW-1185">Reference proteome</keyword>
<dbReference type="PROSITE" id="PS00792">
    <property type="entry name" value="DHPS_1"/>
    <property type="match status" value="1"/>
</dbReference>
<dbReference type="UniPathway" id="UPA00077">
    <property type="reaction ID" value="UER00156"/>
</dbReference>
<comment type="pathway">
    <text evidence="3 12">Cofactor biosynthesis; tetrahydrofolate biosynthesis; 7,8-dihydrofolate from 2-amino-4-hydroxy-6-hydroxymethyl-7,8-dihydropteridine diphosphate and 4-aminobenzoate: step 1/2.</text>
</comment>
<evidence type="ECO:0000256" key="12">
    <source>
        <dbReference type="RuleBase" id="RU361205"/>
    </source>
</evidence>
<dbReference type="InterPro" id="IPR011005">
    <property type="entry name" value="Dihydropteroate_synth-like_sf"/>
</dbReference>
<keyword evidence="7 12" id="KW-0808">Transferase</keyword>
<evidence type="ECO:0000313" key="16">
    <source>
        <dbReference type="Proteomes" id="UP000193495"/>
    </source>
</evidence>
<dbReference type="SUPFAM" id="SSF51717">
    <property type="entry name" value="Dihydropteroate synthetase-like"/>
    <property type="match status" value="1"/>
</dbReference>
<evidence type="ECO:0000256" key="11">
    <source>
        <dbReference type="ARBA" id="ARBA00030193"/>
    </source>
</evidence>
<comment type="catalytic activity">
    <reaction evidence="1">
        <text>(7,8-dihydropterin-6-yl)methyl diphosphate + 4-aminobenzoate = 7,8-dihydropteroate + diphosphate</text>
        <dbReference type="Rhea" id="RHEA:19949"/>
        <dbReference type="ChEBI" id="CHEBI:17836"/>
        <dbReference type="ChEBI" id="CHEBI:17839"/>
        <dbReference type="ChEBI" id="CHEBI:33019"/>
        <dbReference type="ChEBI" id="CHEBI:72950"/>
        <dbReference type="EC" id="2.5.1.15"/>
    </reaction>
</comment>
<dbReference type="Gene3D" id="3.20.20.20">
    <property type="entry name" value="Dihydropteroate synthase-like"/>
    <property type="match status" value="1"/>
</dbReference>
<dbReference type="OrthoDB" id="9811744at2"/>
<dbReference type="PANTHER" id="PTHR20941:SF1">
    <property type="entry name" value="FOLIC ACID SYNTHESIS PROTEIN FOL1"/>
    <property type="match status" value="1"/>
</dbReference>
<evidence type="ECO:0000256" key="2">
    <source>
        <dbReference type="ARBA" id="ARBA00001946"/>
    </source>
</evidence>
<evidence type="ECO:0000256" key="8">
    <source>
        <dbReference type="ARBA" id="ARBA00022723"/>
    </source>
</evidence>
<comment type="similarity">
    <text evidence="4 12">Belongs to the DHPS family.</text>
</comment>
<dbReference type="EC" id="2.5.1.15" evidence="5 12"/>
<dbReference type="EMBL" id="PYGB01000003">
    <property type="protein sequence ID" value="PSK87148.1"/>
    <property type="molecule type" value="Genomic_DNA"/>
</dbReference>
<dbReference type="FunFam" id="3.20.20.20:FF:000006">
    <property type="entry name" value="Dihydropteroate synthase"/>
    <property type="match status" value="1"/>
</dbReference>
<protein>
    <recommendedName>
        <fullName evidence="6 12">Dihydropteroate synthase</fullName>
        <shortName evidence="12">DHPS</shortName>
        <ecNumber evidence="5 12">2.5.1.15</ecNumber>
    </recommendedName>
    <alternativeName>
        <fullName evidence="11 12">Dihydropteroate pyrophosphorylase</fullName>
    </alternativeName>
</protein>
<keyword evidence="9 12" id="KW-0460">Magnesium</keyword>
<evidence type="ECO:0000256" key="9">
    <source>
        <dbReference type="ARBA" id="ARBA00022842"/>
    </source>
</evidence>
<gene>
    <name evidence="15" type="primary">folP</name>
    <name evidence="14" type="ORF">CLV79_103197</name>
    <name evidence="15" type="ORF">LOS8367_00202</name>
</gene>
<dbReference type="InterPro" id="IPR045031">
    <property type="entry name" value="DHP_synth-like"/>
</dbReference>
<feature type="domain" description="Pterin-binding" evidence="13">
    <location>
        <begin position="67"/>
        <end position="322"/>
    </location>
</feature>
<evidence type="ECO:0000313" key="15">
    <source>
        <dbReference type="EMBL" id="SLN15489.1"/>
    </source>
</evidence>
<dbReference type="InterPro" id="IPR006390">
    <property type="entry name" value="DHP_synth_dom"/>
</dbReference>
<evidence type="ECO:0000256" key="5">
    <source>
        <dbReference type="ARBA" id="ARBA00012458"/>
    </source>
</evidence>
<dbReference type="CDD" id="cd00739">
    <property type="entry name" value="DHPS"/>
    <property type="match status" value="1"/>
</dbReference>
<reference evidence="14 17" key="2">
    <citation type="submission" date="2018-03" db="EMBL/GenBank/DDBJ databases">
        <title>Genomic Encyclopedia of Archaeal and Bacterial Type Strains, Phase II (KMG-II): from individual species to whole genera.</title>
        <authorList>
            <person name="Goeker M."/>
        </authorList>
    </citation>
    <scope>NUCLEOTIDE SEQUENCE [LARGE SCALE GENOMIC DNA]</scope>
    <source>
        <strain evidence="14 17">DSM 29956</strain>
    </source>
</reference>
<dbReference type="AlphaFoldDB" id="A0A1X6YCL9"/>
<dbReference type="PROSITE" id="PS00793">
    <property type="entry name" value="DHPS_2"/>
    <property type="match status" value="1"/>
</dbReference>
<evidence type="ECO:0000256" key="10">
    <source>
        <dbReference type="ARBA" id="ARBA00022909"/>
    </source>
</evidence>
<dbReference type="GO" id="GO:0004156">
    <property type="term" value="F:dihydropteroate synthase activity"/>
    <property type="evidence" value="ECO:0007669"/>
    <property type="project" value="UniProtKB-EC"/>
</dbReference>
<comment type="function">
    <text evidence="12">Catalyzes the condensation of para-aminobenzoate (pABA) with 6-hydroxymethyl-7,8-dihydropterin diphosphate (DHPt-PP) to form 7,8-dihydropteroate (H2Pte), the immediate precursor of folate derivatives.</text>
</comment>
<keyword evidence="8 12" id="KW-0479">Metal-binding</keyword>
<dbReference type="PANTHER" id="PTHR20941">
    <property type="entry name" value="FOLATE SYNTHESIS PROTEINS"/>
    <property type="match status" value="1"/>
</dbReference>
<reference evidence="15 16" key="1">
    <citation type="submission" date="2017-03" db="EMBL/GenBank/DDBJ databases">
        <authorList>
            <person name="Afonso C.L."/>
            <person name="Miller P.J."/>
            <person name="Scott M.A."/>
            <person name="Spackman E."/>
            <person name="Goraichik I."/>
            <person name="Dimitrov K.M."/>
            <person name="Suarez D.L."/>
            <person name="Swayne D.E."/>
        </authorList>
    </citation>
    <scope>NUCLEOTIDE SEQUENCE [LARGE SCALE GENOMIC DNA]</scope>
    <source>
        <strain evidence="15 16">CECT 8367</strain>
    </source>
</reference>
<organism evidence="15 16">
    <name type="scientific">Limimaricola soesokkakensis</name>
    <dbReference type="NCBI Taxonomy" id="1343159"/>
    <lineage>
        <taxon>Bacteria</taxon>
        <taxon>Pseudomonadati</taxon>
        <taxon>Pseudomonadota</taxon>
        <taxon>Alphaproteobacteria</taxon>
        <taxon>Rhodobacterales</taxon>
        <taxon>Paracoccaceae</taxon>
        <taxon>Limimaricola</taxon>
    </lineage>
</organism>
<dbReference type="NCBIfam" id="TIGR01496">
    <property type="entry name" value="DHPS"/>
    <property type="match status" value="1"/>
</dbReference>
<evidence type="ECO:0000256" key="1">
    <source>
        <dbReference type="ARBA" id="ARBA00000012"/>
    </source>
</evidence>
<evidence type="ECO:0000256" key="4">
    <source>
        <dbReference type="ARBA" id="ARBA00009503"/>
    </source>
</evidence>
<dbReference type="Proteomes" id="UP000193495">
    <property type="component" value="Unassembled WGS sequence"/>
</dbReference>
<comment type="cofactor">
    <cofactor evidence="2 12">
        <name>Mg(2+)</name>
        <dbReference type="ChEBI" id="CHEBI:18420"/>
    </cofactor>
</comment>
<evidence type="ECO:0000256" key="6">
    <source>
        <dbReference type="ARBA" id="ARBA00016919"/>
    </source>
</evidence>
<evidence type="ECO:0000313" key="17">
    <source>
        <dbReference type="Proteomes" id="UP000240624"/>
    </source>
</evidence>
<dbReference type="GO" id="GO:0046872">
    <property type="term" value="F:metal ion binding"/>
    <property type="evidence" value="ECO:0007669"/>
    <property type="project" value="UniProtKB-KW"/>
</dbReference>
<dbReference type="Pfam" id="PF00809">
    <property type="entry name" value="Pterin_bind"/>
    <property type="match status" value="1"/>
</dbReference>
<keyword evidence="10 12" id="KW-0289">Folate biosynthesis</keyword>